<accession>A0AAE1HAG8</accession>
<dbReference type="EMBL" id="JAHWGI010000789">
    <property type="protein sequence ID" value="KAK3917802.1"/>
    <property type="molecule type" value="Genomic_DNA"/>
</dbReference>
<reference evidence="1" key="1">
    <citation type="submission" date="2021-07" db="EMBL/GenBank/DDBJ databases">
        <authorList>
            <person name="Catto M.A."/>
            <person name="Jacobson A."/>
            <person name="Kennedy G."/>
            <person name="Labadie P."/>
            <person name="Hunt B.G."/>
            <person name="Srinivasan R."/>
        </authorList>
    </citation>
    <scope>NUCLEOTIDE SEQUENCE</scope>
    <source>
        <strain evidence="1">PL_HMW_Pooled</strain>
        <tissue evidence="1">Head</tissue>
    </source>
</reference>
<comment type="caution">
    <text evidence="1">The sequence shown here is derived from an EMBL/GenBank/DDBJ whole genome shotgun (WGS) entry which is preliminary data.</text>
</comment>
<reference evidence="1" key="2">
    <citation type="journal article" date="2023" name="BMC Genomics">
        <title>Pest status, molecular evolution, and epigenetic factors derived from the genome assembly of Frankliniella fusca, a thysanopteran phytovirus vector.</title>
        <authorList>
            <person name="Catto M.A."/>
            <person name="Labadie P.E."/>
            <person name="Jacobson A.L."/>
            <person name="Kennedy G.G."/>
            <person name="Srinivasan R."/>
            <person name="Hunt B.G."/>
        </authorList>
    </citation>
    <scope>NUCLEOTIDE SEQUENCE</scope>
    <source>
        <strain evidence="1">PL_HMW_Pooled</strain>
    </source>
</reference>
<evidence type="ECO:0000313" key="2">
    <source>
        <dbReference type="Proteomes" id="UP001219518"/>
    </source>
</evidence>
<sequence length="347" mass="39223">MAAFERLCHQLEVHDECQFTMADLVAMMPSEDSYSERYLAQLLKDKYKDRVIIVERPGRSPILCFLGENFDQIGNVWYKNRSTDLQEERRRIVQKAAEIIRSDIFTMVHEPEFFPDLSGSNQNFAPDSLMSFLNTVTLPRKQRESSERRNRICDVLAHSIICTARPHVISPIQLGLGIWVHRKLGSKTLCDILYRMGSCVHYSVIQEYEKSAVIHSRLDFDSDAYIQLVFDNFDFNTATVDGHGTVHSMGGMIFVTPSTGVPPPSQLPRLTSETKKISLSQFGSIPLQIYRKPVQNGLSQITAADLRPEVSLLSTSQAESVSTARQLDLLWLIGNTGMPRIIPGWSG</sequence>
<dbReference type="AlphaFoldDB" id="A0AAE1HAG8"/>
<protein>
    <submittedName>
        <fullName evidence="1">F-box protein</fullName>
    </submittedName>
</protein>
<keyword evidence="2" id="KW-1185">Reference proteome</keyword>
<dbReference type="Proteomes" id="UP001219518">
    <property type="component" value="Unassembled WGS sequence"/>
</dbReference>
<organism evidence="1 2">
    <name type="scientific">Frankliniella fusca</name>
    <dbReference type="NCBI Taxonomy" id="407009"/>
    <lineage>
        <taxon>Eukaryota</taxon>
        <taxon>Metazoa</taxon>
        <taxon>Ecdysozoa</taxon>
        <taxon>Arthropoda</taxon>
        <taxon>Hexapoda</taxon>
        <taxon>Insecta</taxon>
        <taxon>Pterygota</taxon>
        <taxon>Neoptera</taxon>
        <taxon>Paraneoptera</taxon>
        <taxon>Thysanoptera</taxon>
        <taxon>Terebrantia</taxon>
        <taxon>Thripoidea</taxon>
        <taxon>Thripidae</taxon>
        <taxon>Frankliniella</taxon>
    </lineage>
</organism>
<proteinExistence type="predicted"/>
<name>A0AAE1HAG8_9NEOP</name>
<evidence type="ECO:0000313" key="1">
    <source>
        <dbReference type="EMBL" id="KAK3917802.1"/>
    </source>
</evidence>
<gene>
    <name evidence="1" type="ORF">KUF71_007247</name>
</gene>